<gene>
    <name evidence="2" type="ORF">CBG49_05450</name>
</gene>
<dbReference type="Gene3D" id="2.60.40.1120">
    <property type="entry name" value="Carboxypeptidase-like, regulatory domain"/>
    <property type="match status" value="1"/>
</dbReference>
<dbReference type="KEGG" id="capn:CBG49_05450"/>
<reference evidence="3" key="1">
    <citation type="submission" date="2017-06" db="EMBL/GenBank/DDBJ databases">
        <title>Complete genome sequence of Capnocytophaga sp. KCOM 1579 (=ChDC OS43) isolated from a human refractory periapical abscess lesion.</title>
        <authorList>
            <person name="Kook J.-K."/>
            <person name="Park S.-N."/>
            <person name="Lim Y.K."/>
            <person name="Roh H."/>
        </authorList>
    </citation>
    <scope>NUCLEOTIDE SEQUENCE [LARGE SCALE GENOMIC DNA]</scope>
    <source>
        <strain evidence="3">ChDC OS43</strain>
    </source>
</reference>
<keyword evidence="1" id="KW-0812">Transmembrane</keyword>
<name>A0A1Z4BMN1_9FLAO</name>
<sequence length="128" mass="15145">MNHIINKIIKISFFFCIIFLVIVAAYSYYLFVYEAPCGRTIEGTVYDKQKNIIKNYKLSIEYIETTSDTIKYDVKTNDKGYYKLFFKGDCRVRISAPNIQPTIYHLSCGKQPNRKIKKDFFIEPIQER</sequence>
<dbReference type="EMBL" id="CP022022">
    <property type="protein sequence ID" value="ASF42561.1"/>
    <property type="molecule type" value="Genomic_DNA"/>
</dbReference>
<keyword evidence="3" id="KW-1185">Reference proteome</keyword>
<dbReference type="SUPFAM" id="SSF49464">
    <property type="entry name" value="Carboxypeptidase regulatory domain-like"/>
    <property type="match status" value="1"/>
</dbReference>
<evidence type="ECO:0000313" key="3">
    <source>
        <dbReference type="Proteomes" id="UP000197007"/>
    </source>
</evidence>
<accession>A0A1Z4BMN1</accession>
<keyword evidence="1" id="KW-0472">Membrane</keyword>
<organism evidence="2 3">
    <name type="scientific">Capnocytophaga endodontalis</name>
    <dbReference type="NCBI Taxonomy" id="2708117"/>
    <lineage>
        <taxon>Bacteria</taxon>
        <taxon>Pseudomonadati</taxon>
        <taxon>Bacteroidota</taxon>
        <taxon>Flavobacteriia</taxon>
        <taxon>Flavobacteriales</taxon>
        <taxon>Flavobacteriaceae</taxon>
        <taxon>Capnocytophaga</taxon>
    </lineage>
</organism>
<dbReference type="InterPro" id="IPR008969">
    <property type="entry name" value="CarboxyPept-like_regulatory"/>
</dbReference>
<feature type="transmembrane region" description="Helical" evidence="1">
    <location>
        <begin position="12"/>
        <end position="31"/>
    </location>
</feature>
<dbReference type="RefSeq" id="WP_088593696.1">
    <property type="nucleotide sequence ID" value="NZ_CP022022.1"/>
</dbReference>
<proteinExistence type="predicted"/>
<protein>
    <submittedName>
        <fullName evidence="2">Uncharacterized protein</fullName>
    </submittedName>
</protein>
<keyword evidence="1" id="KW-1133">Transmembrane helix</keyword>
<dbReference type="Proteomes" id="UP000197007">
    <property type="component" value="Chromosome"/>
</dbReference>
<dbReference type="AlphaFoldDB" id="A0A1Z4BMN1"/>
<evidence type="ECO:0000313" key="2">
    <source>
        <dbReference type="EMBL" id="ASF42561.1"/>
    </source>
</evidence>
<evidence type="ECO:0000256" key="1">
    <source>
        <dbReference type="SAM" id="Phobius"/>
    </source>
</evidence>